<accession>A0A3D9YMR9</accession>
<proteinExistence type="inferred from homology"/>
<protein>
    <submittedName>
        <fullName evidence="6">ATPase family protein associated with various cellular activities (AAA)</fullName>
    </submittedName>
</protein>
<dbReference type="CDD" id="cd19481">
    <property type="entry name" value="RecA-like_protease"/>
    <property type="match status" value="1"/>
</dbReference>
<dbReference type="SMART" id="SM00382">
    <property type="entry name" value="AAA"/>
    <property type="match status" value="1"/>
</dbReference>
<keyword evidence="2" id="KW-0547">Nucleotide-binding</keyword>
<gene>
    <name evidence="6" type="ORF">DES32_3184</name>
</gene>
<feature type="region of interest" description="Disordered" evidence="4">
    <location>
        <begin position="169"/>
        <end position="276"/>
    </location>
</feature>
<dbReference type="Proteomes" id="UP000256900">
    <property type="component" value="Unassembled WGS sequence"/>
</dbReference>
<dbReference type="AlphaFoldDB" id="A0A3D9YMR9"/>
<evidence type="ECO:0000256" key="1">
    <source>
        <dbReference type="ARBA" id="ARBA00006914"/>
    </source>
</evidence>
<dbReference type="Pfam" id="PF00004">
    <property type="entry name" value="AAA"/>
    <property type="match status" value="1"/>
</dbReference>
<evidence type="ECO:0000256" key="2">
    <source>
        <dbReference type="ARBA" id="ARBA00022741"/>
    </source>
</evidence>
<keyword evidence="3" id="KW-0067">ATP-binding</keyword>
<dbReference type="PANTHER" id="PTHR23073">
    <property type="entry name" value="26S PROTEASOME REGULATORY SUBUNIT"/>
    <property type="match status" value="1"/>
</dbReference>
<dbReference type="InterPro" id="IPR003959">
    <property type="entry name" value="ATPase_AAA_core"/>
</dbReference>
<dbReference type="InterPro" id="IPR050221">
    <property type="entry name" value="26S_Proteasome_ATPase"/>
</dbReference>
<dbReference type="InterPro" id="IPR003593">
    <property type="entry name" value="AAA+_ATPase"/>
</dbReference>
<comment type="caution">
    <text evidence="6">The sequence shown here is derived from an EMBL/GenBank/DDBJ whole genome shotgun (WGS) entry which is preliminary data.</text>
</comment>
<evidence type="ECO:0000259" key="5">
    <source>
        <dbReference type="SMART" id="SM00382"/>
    </source>
</evidence>
<feature type="domain" description="AAA+ ATPase" evidence="5">
    <location>
        <begin position="52"/>
        <end position="215"/>
    </location>
</feature>
<evidence type="ECO:0000313" key="7">
    <source>
        <dbReference type="Proteomes" id="UP000256900"/>
    </source>
</evidence>
<sequence>MARSNDLTQFGEVFEPDEAQELILGPRVRGALTEWLTEIWAQEELSAVGIGPRLRAIFDGPPGVGKTTLAHHLAARLGLPMLAVRPELVISKWVGDTGENIGKLFSLAADPDNPILLFLDEFDALSRQRRQAEQASDDGRNEEVNTLLQRLEQHKGYLIAATNFAKHNRPGHLAPLRYPDHSRTARAKRARTNFRALSRAVRRRRARSDRFGRGDGNGVAGADPEILRGAKTPDRHWAQAQSRHAPRSRRRPADHDNSAPYRRRQAAALEPRRQRSRGLAIALAAEPERGGC</sequence>
<dbReference type="GO" id="GO:0005524">
    <property type="term" value="F:ATP binding"/>
    <property type="evidence" value="ECO:0007669"/>
    <property type="project" value="UniProtKB-KW"/>
</dbReference>
<name>A0A3D9YMR9_9HYPH</name>
<feature type="compositionally biased region" description="Basic and acidic residues" evidence="4">
    <location>
        <begin position="225"/>
        <end position="237"/>
    </location>
</feature>
<evidence type="ECO:0000256" key="3">
    <source>
        <dbReference type="ARBA" id="ARBA00022840"/>
    </source>
</evidence>
<comment type="similarity">
    <text evidence="1">Belongs to the AAA ATPase family.</text>
</comment>
<evidence type="ECO:0000313" key="6">
    <source>
        <dbReference type="EMBL" id="REF83268.1"/>
    </source>
</evidence>
<keyword evidence="7" id="KW-1185">Reference proteome</keyword>
<evidence type="ECO:0000256" key="4">
    <source>
        <dbReference type="SAM" id="MobiDB-lite"/>
    </source>
</evidence>
<dbReference type="SUPFAM" id="SSF52540">
    <property type="entry name" value="P-loop containing nucleoside triphosphate hydrolases"/>
    <property type="match status" value="1"/>
</dbReference>
<dbReference type="GO" id="GO:0016887">
    <property type="term" value="F:ATP hydrolysis activity"/>
    <property type="evidence" value="ECO:0007669"/>
    <property type="project" value="InterPro"/>
</dbReference>
<dbReference type="EMBL" id="QUMO01000006">
    <property type="protein sequence ID" value="REF83268.1"/>
    <property type="molecule type" value="Genomic_DNA"/>
</dbReference>
<reference evidence="6 7" key="1">
    <citation type="submission" date="2018-08" db="EMBL/GenBank/DDBJ databases">
        <title>Genomic Encyclopedia of Type Strains, Phase IV (KMG-IV): sequencing the most valuable type-strain genomes for metagenomic binning, comparative biology and taxonomic classification.</title>
        <authorList>
            <person name="Goeker M."/>
        </authorList>
    </citation>
    <scope>NUCLEOTIDE SEQUENCE [LARGE SCALE GENOMIC DNA]</scope>
    <source>
        <strain evidence="6 7">BW863</strain>
    </source>
</reference>
<dbReference type="Gene3D" id="3.40.50.300">
    <property type="entry name" value="P-loop containing nucleotide triphosphate hydrolases"/>
    <property type="match status" value="1"/>
</dbReference>
<dbReference type="OrthoDB" id="7438987at2"/>
<dbReference type="InterPro" id="IPR027417">
    <property type="entry name" value="P-loop_NTPase"/>
</dbReference>
<organism evidence="6 7">
    <name type="scientific">Methylovirgula ligni</name>
    <dbReference type="NCBI Taxonomy" id="569860"/>
    <lineage>
        <taxon>Bacteria</taxon>
        <taxon>Pseudomonadati</taxon>
        <taxon>Pseudomonadota</taxon>
        <taxon>Alphaproteobacteria</taxon>
        <taxon>Hyphomicrobiales</taxon>
        <taxon>Beijerinckiaceae</taxon>
        <taxon>Methylovirgula</taxon>
    </lineage>
</organism>